<evidence type="ECO:0000256" key="4">
    <source>
        <dbReference type="SAM" id="MobiDB-lite"/>
    </source>
</evidence>
<dbReference type="AlphaFoldDB" id="A0A8H4UIY0"/>
<dbReference type="GO" id="GO:0008234">
    <property type="term" value="F:cysteine-type peptidase activity"/>
    <property type="evidence" value="ECO:0007669"/>
    <property type="project" value="InterPro"/>
</dbReference>
<evidence type="ECO:0000313" key="6">
    <source>
        <dbReference type="EMBL" id="KAF4977626.1"/>
    </source>
</evidence>
<evidence type="ECO:0000256" key="3">
    <source>
        <dbReference type="ARBA" id="ARBA00022801"/>
    </source>
</evidence>
<name>A0A8H4UIY0_9HYPO</name>
<dbReference type="InterPro" id="IPR038765">
    <property type="entry name" value="Papain-like_cys_pep_sf"/>
</dbReference>
<evidence type="ECO:0000256" key="2">
    <source>
        <dbReference type="ARBA" id="ARBA00022670"/>
    </source>
</evidence>
<feature type="region of interest" description="Disordered" evidence="4">
    <location>
        <begin position="218"/>
        <end position="251"/>
    </location>
</feature>
<dbReference type="GO" id="GO:0006508">
    <property type="term" value="P:proteolysis"/>
    <property type="evidence" value="ECO:0007669"/>
    <property type="project" value="UniProtKB-KW"/>
</dbReference>
<feature type="domain" description="Ubiquitin-like protease family profile" evidence="5">
    <location>
        <begin position="1"/>
        <end position="100"/>
    </location>
</feature>
<keyword evidence="2" id="KW-0645">Protease</keyword>
<comment type="similarity">
    <text evidence="1">Belongs to the peptidase C48 family.</text>
</comment>
<evidence type="ECO:0000256" key="1">
    <source>
        <dbReference type="ARBA" id="ARBA00005234"/>
    </source>
</evidence>
<dbReference type="Proteomes" id="UP000635477">
    <property type="component" value="Unassembled WGS sequence"/>
</dbReference>
<reference evidence="6" key="1">
    <citation type="journal article" date="2020" name="BMC Genomics">
        <title>Correction to: Identification and distribution of gene clusters required for synthesis of sphingolipid metabolism inhibitors in diverse species of the filamentous fungus Fusarium.</title>
        <authorList>
            <person name="Kim H.S."/>
            <person name="Lohmar J.M."/>
            <person name="Busman M."/>
            <person name="Brown D.W."/>
            <person name="Naumann T.A."/>
            <person name="Divon H.H."/>
            <person name="Lysoe E."/>
            <person name="Uhlig S."/>
            <person name="Proctor R.H."/>
        </authorList>
    </citation>
    <scope>NUCLEOTIDE SEQUENCE</scope>
    <source>
        <strain evidence="6">NRRL 22465</strain>
    </source>
</reference>
<gene>
    <name evidence="6" type="ORF">FZEAL_5870</name>
</gene>
<evidence type="ECO:0000259" key="5">
    <source>
        <dbReference type="PROSITE" id="PS50600"/>
    </source>
</evidence>
<dbReference type="SUPFAM" id="SSF54001">
    <property type="entry name" value="Cysteine proteinases"/>
    <property type="match status" value="1"/>
</dbReference>
<keyword evidence="3" id="KW-0378">Hydrolase</keyword>
<evidence type="ECO:0000313" key="7">
    <source>
        <dbReference type="Proteomes" id="UP000635477"/>
    </source>
</evidence>
<dbReference type="InterPro" id="IPR003653">
    <property type="entry name" value="Peptidase_C48_C"/>
</dbReference>
<organism evidence="6 7">
    <name type="scientific">Fusarium zealandicum</name>
    <dbReference type="NCBI Taxonomy" id="1053134"/>
    <lineage>
        <taxon>Eukaryota</taxon>
        <taxon>Fungi</taxon>
        <taxon>Dikarya</taxon>
        <taxon>Ascomycota</taxon>
        <taxon>Pezizomycotina</taxon>
        <taxon>Sordariomycetes</taxon>
        <taxon>Hypocreomycetidae</taxon>
        <taxon>Hypocreales</taxon>
        <taxon>Nectriaceae</taxon>
        <taxon>Fusarium</taxon>
        <taxon>Fusarium staphyleae species complex</taxon>
    </lineage>
</organism>
<proteinExistence type="inferred from homology"/>
<accession>A0A8H4UIY0</accession>
<protein>
    <recommendedName>
        <fullName evidence="5">Ubiquitin-like protease family profile domain-containing protein</fullName>
    </recommendedName>
</protein>
<comment type="caution">
    <text evidence="6">The sequence shown here is derived from an EMBL/GenBank/DDBJ whole genome shotgun (WGS) entry which is preliminary data.</text>
</comment>
<dbReference type="GO" id="GO:0019783">
    <property type="term" value="F:ubiquitin-like protein peptidase activity"/>
    <property type="evidence" value="ECO:0007669"/>
    <property type="project" value="UniProtKB-ARBA"/>
</dbReference>
<dbReference type="EMBL" id="JABEYC010000427">
    <property type="protein sequence ID" value="KAF4977626.1"/>
    <property type="molecule type" value="Genomic_DNA"/>
</dbReference>
<dbReference type="PROSITE" id="PS50600">
    <property type="entry name" value="ULP_PROTEASE"/>
    <property type="match status" value="1"/>
</dbReference>
<sequence>MSAPNKLPAKVTKYNKVFVPVKGTCHWSLAVVYRKEVIAVEYYNNMMNPVYSGSVKQAFDRVSRDSKDQKMFEFKDIITMCGAEGLWNCGVFVLSVIDLLAGGNKVSDVIDLAQERTKWLDRVPSSVAGQGRHEKLLRIRLQLAWYQEALNCLKKREKLRDLLQIMGPQMEELGGQLAEESLWTGFESECLTNLLSAHREVEEDLSDLHSIHGDTKAELEEQMEAPSHQLPKLKGYSRPGCKGRSSKGSYN</sequence>
<dbReference type="Gene3D" id="3.40.395.10">
    <property type="entry name" value="Adenoviral Proteinase, Chain A"/>
    <property type="match status" value="1"/>
</dbReference>
<keyword evidence="7" id="KW-1185">Reference proteome</keyword>
<reference evidence="6" key="2">
    <citation type="submission" date="2020-05" db="EMBL/GenBank/DDBJ databases">
        <authorList>
            <person name="Kim H.-S."/>
            <person name="Proctor R.H."/>
            <person name="Brown D.W."/>
        </authorList>
    </citation>
    <scope>NUCLEOTIDE SEQUENCE</scope>
    <source>
        <strain evidence="6">NRRL 22465</strain>
    </source>
</reference>